<dbReference type="EMBL" id="JAUHPW010000005">
    <property type="protein sequence ID" value="MDN4475818.1"/>
    <property type="molecule type" value="Genomic_DNA"/>
</dbReference>
<accession>A0ABT8G9L7</accession>
<dbReference type="RefSeq" id="WP_301133261.1">
    <property type="nucleotide sequence ID" value="NZ_JAUHPW010000005.1"/>
</dbReference>
<sequence>MSRTDAERLADARLHLNTAVEYGRRTRLEQVHVDAICMRIAAGIEALNGLAASSRDELEVVIATLRDDIPHLVAVLDRALEGEQGPQTLG</sequence>
<proteinExistence type="predicted"/>
<reference evidence="1" key="1">
    <citation type="submission" date="2023-06" db="EMBL/GenBank/DDBJ databases">
        <title>Sysu t00192.</title>
        <authorList>
            <person name="Gao L."/>
            <person name="Fang B.-Z."/>
            <person name="Li W.-J."/>
        </authorList>
    </citation>
    <scope>NUCLEOTIDE SEQUENCE</scope>
    <source>
        <strain evidence="1">SYSU T00192</strain>
    </source>
</reference>
<comment type="caution">
    <text evidence="1">The sequence shown here is derived from an EMBL/GenBank/DDBJ whole genome shotgun (WGS) entry which is preliminary data.</text>
</comment>
<protein>
    <submittedName>
        <fullName evidence="1">Uncharacterized protein</fullName>
    </submittedName>
</protein>
<name>A0ABT8G9L7_9MICO</name>
<organism evidence="1 2">
    <name type="scientific">Demequina litoralis</name>
    <dbReference type="NCBI Taxonomy" id="3051660"/>
    <lineage>
        <taxon>Bacteria</taxon>
        <taxon>Bacillati</taxon>
        <taxon>Actinomycetota</taxon>
        <taxon>Actinomycetes</taxon>
        <taxon>Micrococcales</taxon>
        <taxon>Demequinaceae</taxon>
        <taxon>Demequina</taxon>
    </lineage>
</organism>
<evidence type="ECO:0000313" key="2">
    <source>
        <dbReference type="Proteomes" id="UP001172728"/>
    </source>
</evidence>
<evidence type="ECO:0000313" key="1">
    <source>
        <dbReference type="EMBL" id="MDN4475818.1"/>
    </source>
</evidence>
<dbReference type="Proteomes" id="UP001172728">
    <property type="component" value="Unassembled WGS sequence"/>
</dbReference>
<keyword evidence="2" id="KW-1185">Reference proteome</keyword>
<gene>
    <name evidence="1" type="ORF">QQX09_08105</name>
</gene>